<keyword evidence="3 4" id="KW-0975">Bacterial flagellum</keyword>
<comment type="similarity">
    <text evidence="2 4">Belongs to the flagella basal body rod proteins family.</text>
</comment>
<protein>
    <recommendedName>
        <fullName evidence="4">Flagellar hook protein FlgE</fullName>
    </recommendedName>
</protein>
<dbReference type="InterPro" id="IPR037925">
    <property type="entry name" value="FlgE/F/G-like"/>
</dbReference>
<dbReference type="GO" id="GO:0005829">
    <property type="term" value="C:cytosol"/>
    <property type="evidence" value="ECO:0007669"/>
    <property type="project" value="TreeGrafter"/>
</dbReference>
<dbReference type="Pfam" id="PF00460">
    <property type="entry name" value="Flg_bb_rod"/>
    <property type="match status" value="1"/>
</dbReference>
<dbReference type="InterPro" id="IPR001444">
    <property type="entry name" value="Flag_bb_rod_N"/>
</dbReference>
<feature type="domain" description="Flagellar hook protein FlgE/F/G-like D1" evidence="7">
    <location>
        <begin position="102"/>
        <end position="179"/>
    </location>
</feature>
<reference evidence="8" key="1">
    <citation type="submission" date="2023-03" db="EMBL/GenBank/DDBJ databases">
        <authorList>
            <person name="Cleenwerck I."/>
        </authorList>
    </citation>
    <scope>NUCLEOTIDE SEQUENCE</scope>
    <source>
        <strain evidence="8">LMG 32879</strain>
    </source>
</reference>
<comment type="caution">
    <text evidence="8">The sequence shown here is derived from an EMBL/GenBank/DDBJ whole genome shotgun (WGS) entry which is preliminary data.</text>
</comment>
<keyword evidence="8" id="KW-0969">Cilium</keyword>
<evidence type="ECO:0000259" key="7">
    <source>
        <dbReference type="Pfam" id="PF22692"/>
    </source>
</evidence>
<dbReference type="GO" id="GO:0071978">
    <property type="term" value="P:bacterial-type flagellum-dependent swarming motility"/>
    <property type="evidence" value="ECO:0007669"/>
    <property type="project" value="TreeGrafter"/>
</dbReference>
<evidence type="ECO:0000256" key="3">
    <source>
        <dbReference type="ARBA" id="ARBA00023143"/>
    </source>
</evidence>
<sequence>MRALESTSARQRGIKMSIFGSVITAVSGLNAQSKAFSNLSNNIANSQTVGYKATNTAFQNFVTTDQDFTSDIGGDDSVRALTIQNAAAQGEITSSTNNLALAVSGNGYFNVLQQAGTSTSSNPVPGNEQLYTRNGDFSFDKSGYLVNTSGYFLEGYNVSNGKVSGDLKPIQIKNVSFVPTQSTTLTMSGTLINNGKTVSTTSAVYDSSGKKSQAEFDWTPSVTTTAPDGSAQYNWTVTSPTDSTLSIPVAFSSDGSLLSVNGNSTTSQEGSFTSQGLTVNLGTIGSAGGMSFDASTTSGTATAPATTSDSVTTGNFEGLSMRSDGSVMATFDNGQSQLVAKIPLATFAAPDGLALQDGQAYSATSASGNAQINTVGQNGAGTLDTSSVEASTTDMTSDLSKLIVAQQAYGANTKIVTTADQLMQTTIAMIQ</sequence>
<dbReference type="EMBL" id="CATKSH010000010">
    <property type="protein sequence ID" value="CAI9121054.1"/>
    <property type="molecule type" value="Genomic_DNA"/>
</dbReference>
<evidence type="ECO:0000313" key="8">
    <source>
        <dbReference type="EMBL" id="CAI9121054.1"/>
    </source>
</evidence>
<dbReference type="GO" id="GO:0009424">
    <property type="term" value="C:bacterial-type flagellum hook"/>
    <property type="evidence" value="ECO:0007669"/>
    <property type="project" value="TreeGrafter"/>
</dbReference>
<dbReference type="AlphaFoldDB" id="A0AA35Y1Y4"/>
<feature type="domain" description="Flagellar basal-body/hook protein C-terminal" evidence="6">
    <location>
        <begin position="387"/>
        <end position="428"/>
    </location>
</feature>
<dbReference type="InterPro" id="IPR010930">
    <property type="entry name" value="Flg_bb/hook_C_dom"/>
</dbReference>
<evidence type="ECO:0000256" key="4">
    <source>
        <dbReference type="RuleBase" id="RU362116"/>
    </source>
</evidence>
<dbReference type="Pfam" id="PF06429">
    <property type="entry name" value="Flg_bbr_C"/>
    <property type="match status" value="1"/>
</dbReference>
<dbReference type="PANTHER" id="PTHR30435:SF1">
    <property type="entry name" value="FLAGELLAR HOOK PROTEIN FLGE"/>
    <property type="match status" value="1"/>
</dbReference>
<accession>A0AA35Y1Y4</accession>
<organism evidence="8 9">
    <name type="scientific">Brytella acorum</name>
    <dbReference type="NCBI Taxonomy" id="2959299"/>
    <lineage>
        <taxon>Bacteria</taxon>
        <taxon>Pseudomonadati</taxon>
        <taxon>Pseudomonadota</taxon>
        <taxon>Alphaproteobacteria</taxon>
        <taxon>Acetobacterales</taxon>
        <taxon>Acetobacteraceae</taxon>
        <taxon>Brytella</taxon>
    </lineage>
</organism>
<gene>
    <name evidence="8" type="primary">flgE</name>
    <name evidence="8" type="ORF">LMG32879_001898</name>
</gene>
<dbReference type="InterPro" id="IPR020013">
    <property type="entry name" value="Flagellar_FlgE/F/G"/>
</dbReference>
<comment type="function">
    <text evidence="4">A flexible structure which links the flagellar filament to the drive apparatus in the basal body.</text>
</comment>
<keyword evidence="8" id="KW-0282">Flagellum</keyword>
<name>A0AA35Y1Y4_9PROT</name>
<keyword evidence="9" id="KW-1185">Reference proteome</keyword>
<dbReference type="RefSeq" id="WP_289842151.1">
    <property type="nucleotide sequence ID" value="NZ_CATKSH010000010.1"/>
</dbReference>
<dbReference type="NCBIfam" id="NF004242">
    <property type="entry name" value="PRK05682.2-1"/>
    <property type="match status" value="1"/>
</dbReference>
<evidence type="ECO:0000256" key="2">
    <source>
        <dbReference type="ARBA" id="ARBA00009677"/>
    </source>
</evidence>
<keyword evidence="8" id="KW-0966">Cell projection</keyword>
<evidence type="ECO:0000256" key="1">
    <source>
        <dbReference type="ARBA" id="ARBA00004117"/>
    </source>
</evidence>
<proteinExistence type="inferred from homology"/>
<dbReference type="InterPro" id="IPR053967">
    <property type="entry name" value="LlgE_F_G-like_D1"/>
</dbReference>
<dbReference type="NCBIfam" id="TIGR03506">
    <property type="entry name" value="FlgEFG_subfam"/>
    <property type="match status" value="1"/>
</dbReference>
<dbReference type="Pfam" id="PF22692">
    <property type="entry name" value="LlgE_F_G_D1"/>
    <property type="match status" value="1"/>
</dbReference>
<evidence type="ECO:0000313" key="9">
    <source>
        <dbReference type="Proteomes" id="UP001176960"/>
    </source>
</evidence>
<feature type="domain" description="Flagellar basal body rod protein N-terminal" evidence="5">
    <location>
        <begin position="24"/>
        <end position="52"/>
    </location>
</feature>
<dbReference type="SUPFAM" id="SSF117143">
    <property type="entry name" value="Flagellar hook protein flgE"/>
    <property type="match status" value="1"/>
</dbReference>
<evidence type="ECO:0000259" key="6">
    <source>
        <dbReference type="Pfam" id="PF06429"/>
    </source>
</evidence>
<comment type="subcellular location">
    <subcellularLocation>
        <location evidence="1 4">Bacterial flagellum basal body</location>
    </subcellularLocation>
</comment>
<dbReference type="GO" id="GO:0009425">
    <property type="term" value="C:bacterial-type flagellum basal body"/>
    <property type="evidence" value="ECO:0007669"/>
    <property type="project" value="UniProtKB-SubCell"/>
</dbReference>
<evidence type="ECO:0000259" key="5">
    <source>
        <dbReference type="Pfam" id="PF00460"/>
    </source>
</evidence>
<dbReference type="PANTHER" id="PTHR30435">
    <property type="entry name" value="FLAGELLAR PROTEIN"/>
    <property type="match status" value="1"/>
</dbReference>
<dbReference type="Proteomes" id="UP001176960">
    <property type="component" value="Unassembled WGS sequence"/>
</dbReference>